<dbReference type="NCBIfam" id="TIGR03838">
    <property type="entry name" value="queuosine_YadB"/>
    <property type="match status" value="1"/>
</dbReference>
<feature type="binding site" evidence="7">
    <location>
        <position position="189"/>
    </location>
    <ligand>
        <name>L-glutamate</name>
        <dbReference type="ChEBI" id="CHEBI:29985"/>
    </ligand>
</feature>
<dbReference type="GO" id="GO:0006400">
    <property type="term" value="P:tRNA modification"/>
    <property type="evidence" value="ECO:0007669"/>
    <property type="project" value="InterPro"/>
</dbReference>
<feature type="binding site" evidence="7">
    <location>
        <position position="118"/>
    </location>
    <ligand>
        <name>Zn(2+)</name>
        <dbReference type="ChEBI" id="CHEBI:29105"/>
    </ligand>
</feature>
<keyword evidence="5 7" id="KW-0067">ATP-binding</keyword>
<reference evidence="10 11" key="1">
    <citation type="submission" date="2013-07" db="EMBL/GenBank/DDBJ databases">
        <title>Comparative Genomic and Metabolomic Analysis of Twelve Strains of Pseudoalteromonas luteoviolacea.</title>
        <authorList>
            <person name="Vynne N.G."/>
            <person name="Mansson M."/>
            <person name="Gram L."/>
        </authorList>
    </citation>
    <scope>NUCLEOTIDE SEQUENCE [LARGE SCALE GENOMIC DNA]</scope>
    <source>
        <strain evidence="10 11">H33</strain>
    </source>
</reference>
<dbReference type="Gene3D" id="3.90.800.10">
    <property type="entry name" value="Glutamyl-tRNA Synthetase, Domain 3"/>
    <property type="match status" value="1"/>
</dbReference>
<evidence type="ECO:0000256" key="8">
    <source>
        <dbReference type="RuleBase" id="RU363037"/>
    </source>
</evidence>
<evidence type="ECO:0000256" key="6">
    <source>
        <dbReference type="ARBA" id="ARBA00023146"/>
    </source>
</evidence>
<dbReference type="InterPro" id="IPR022380">
    <property type="entry name" value="Glu-Q_tRNA(Asp)_Synthase"/>
</dbReference>
<dbReference type="GO" id="GO:0006424">
    <property type="term" value="P:glutamyl-tRNA aminoacylation"/>
    <property type="evidence" value="ECO:0007669"/>
    <property type="project" value="InterPro"/>
</dbReference>
<dbReference type="PRINTS" id="PR00987">
    <property type="entry name" value="TRNASYNTHGLU"/>
</dbReference>
<organism evidence="10 11">
    <name type="scientific">Pseudoalteromonas luteoviolacea H33</name>
    <dbReference type="NCBI Taxonomy" id="1365251"/>
    <lineage>
        <taxon>Bacteria</taxon>
        <taxon>Pseudomonadati</taxon>
        <taxon>Pseudomonadota</taxon>
        <taxon>Gammaproteobacteria</taxon>
        <taxon>Alteromonadales</taxon>
        <taxon>Pseudoalteromonadaceae</taxon>
        <taxon>Pseudoalteromonas</taxon>
    </lineage>
</organism>
<dbReference type="GO" id="GO:0004818">
    <property type="term" value="F:glutamate-tRNA ligase activity"/>
    <property type="evidence" value="ECO:0007669"/>
    <property type="project" value="TreeGrafter"/>
</dbReference>
<dbReference type="OrthoDB" id="9807503at2"/>
<evidence type="ECO:0000256" key="2">
    <source>
        <dbReference type="ARBA" id="ARBA00022723"/>
    </source>
</evidence>
<feature type="binding site" evidence="7">
    <location>
        <position position="248"/>
    </location>
    <ligand>
        <name>ATP</name>
        <dbReference type="ChEBI" id="CHEBI:30616"/>
    </ligand>
</feature>
<evidence type="ECO:0000256" key="1">
    <source>
        <dbReference type="ARBA" id="ARBA00022598"/>
    </source>
</evidence>
<feature type="domain" description="Glutamyl/glutaminyl-tRNA synthetase class Ib catalytic" evidence="9">
    <location>
        <begin position="24"/>
        <end position="255"/>
    </location>
</feature>
<sequence>MQTPQTKDPEQNHLFALGTSSDYRGRFAPSPSGALHFGSLIAALASYIDAKAHHGKWLVRMEDIDTPRVVRGAADDILATLEAYGLYWDEEVVYQSQRHSLYQDVLTDLMSTSDVYACTCTRKQIKQRGGFYDNHCRASQNQIENNALRLKQNFPTYQFEDALQGTVSIPELIAQEDYTVKRRDGLYAYQLVVVVDDIEQKISHVVRGVDLLEPTARQLSLFNQLNATPPSYLHVPLAVAEPGFKLSKQNHAPAIDNKMPQPALKAALSFLGYEPNTLNQIDDIADMLQWAISTYRRNILPPNREIQVQQRSPLEYQFKPL</sequence>
<keyword evidence="4 7" id="KW-0862">Zinc</keyword>
<dbReference type="PATRIC" id="fig|1365251.3.peg.1421"/>
<dbReference type="NCBIfam" id="NF004314">
    <property type="entry name" value="PRK05710.1-3"/>
    <property type="match status" value="1"/>
</dbReference>
<feature type="binding site" evidence="7">
    <location>
        <position position="136"/>
    </location>
    <ligand>
        <name>Zn(2+)</name>
        <dbReference type="ChEBI" id="CHEBI:29105"/>
    </ligand>
</feature>
<feature type="short sequence motif" description="'HIGH' region" evidence="7">
    <location>
        <begin position="29"/>
        <end position="39"/>
    </location>
</feature>
<comment type="function">
    <text evidence="7">Catalyzes the tRNA-independent activation of glutamate in presence of ATP and the subsequent transfer of glutamate onto a tRNA(Asp). Glutamate is transferred on the 2-amino-5-(4,5-dihydroxy-2-cyclopenten-1-yl) moiety of the queuosine in the wobble position of the QUC anticodon.</text>
</comment>
<feature type="short sequence motif" description="'KMSKS' region" evidence="7">
    <location>
        <begin position="245"/>
        <end position="249"/>
    </location>
</feature>
<dbReference type="PANTHER" id="PTHR43311:SF1">
    <property type="entry name" value="GLUTAMYL-Q TRNA(ASP) SYNTHETASE"/>
    <property type="match status" value="1"/>
</dbReference>
<dbReference type="Proteomes" id="UP000076503">
    <property type="component" value="Unassembled WGS sequence"/>
</dbReference>
<feature type="binding site" evidence="7">
    <location>
        <position position="62"/>
    </location>
    <ligand>
        <name>L-glutamate</name>
        <dbReference type="ChEBI" id="CHEBI:29985"/>
    </ligand>
</feature>
<dbReference type="RefSeq" id="WP_063361024.1">
    <property type="nucleotide sequence ID" value="NZ_AUXZ01000064.1"/>
</dbReference>
<dbReference type="AlphaFoldDB" id="A0A167FAW2"/>
<evidence type="ECO:0000256" key="4">
    <source>
        <dbReference type="ARBA" id="ARBA00022833"/>
    </source>
</evidence>
<protein>
    <recommendedName>
        <fullName evidence="7">Glutamyl-Q tRNA(Asp) synthetase</fullName>
        <shortName evidence="7">Glu-Q-RSs</shortName>
        <ecNumber evidence="7">6.1.1.-</ecNumber>
    </recommendedName>
</protein>
<name>A0A167FAW2_9GAMM</name>
<evidence type="ECO:0000256" key="5">
    <source>
        <dbReference type="ARBA" id="ARBA00022840"/>
    </source>
</evidence>
<feature type="binding site" evidence="7">
    <location>
        <begin position="26"/>
        <end position="30"/>
    </location>
    <ligand>
        <name>L-glutamate</name>
        <dbReference type="ChEBI" id="CHEBI:29985"/>
    </ligand>
</feature>
<proteinExistence type="inferred from homology"/>
<dbReference type="GO" id="GO:0005524">
    <property type="term" value="F:ATP binding"/>
    <property type="evidence" value="ECO:0007669"/>
    <property type="project" value="UniProtKB-KW"/>
</dbReference>
<comment type="caution">
    <text evidence="10">The sequence shown here is derived from an EMBL/GenBank/DDBJ whole genome shotgun (WGS) entry which is preliminary data.</text>
</comment>
<dbReference type="EMBL" id="AUXZ01000064">
    <property type="protein sequence ID" value="KZN51994.1"/>
    <property type="molecule type" value="Genomic_DNA"/>
</dbReference>
<comment type="similarity">
    <text evidence="7">Belongs to the class-I aminoacyl-tRNA synthetase family. GluQ subfamily.</text>
</comment>
<dbReference type="PANTHER" id="PTHR43311">
    <property type="entry name" value="GLUTAMATE--TRNA LIGASE"/>
    <property type="match status" value="1"/>
</dbReference>
<evidence type="ECO:0000256" key="7">
    <source>
        <dbReference type="HAMAP-Rule" id="MF_01428"/>
    </source>
</evidence>
<dbReference type="Pfam" id="PF00749">
    <property type="entry name" value="tRNA-synt_1c"/>
    <property type="match status" value="1"/>
</dbReference>
<evidence type="ECO:0000259" key="9">
    <source>
        <dbReference type="Pfam" id="PF00749"/>
    </source>
</evidence>
<dbReference type="GO" id="GO:0008270">
    <property type="term" value="F:zinc ion binding"/>
    <property type="evidence" value="ECO:0007669"/>
    <property type="project" value="UniProtKB-UniRule"/>
</dbReference>
<evidence type="ECO:0000313" key="11">
    <source>
        <dbReference type="Proteomes" id="UP000076503"/>
    </source>
</evidence>
<evidence type="ECO:0000256" key="3">
    <source>
        <dbReference type="ARBA" id="ARBA00022741"/>
    </source>
</evidence>
<feature type="binding site" evidence="7">
    <location>
        <position position="207"/>
    </location>
    <ligand>
        <name>L-glutamate</name>
        <dbReference type="ChEBI" id="CHEBI:29985"/>
    </ligand>
</feature>
<gene>
    <name evidence="7" type="primary">gluQ</name>
    <name evidence="10" type="ORF">N476_01310</name>
</gene>
<dbReference type="Gene3D" id="3.40.50.620">
    <property type="entry name" value="HUPs"/>
    <property type="match status" value="1"/>
</dbReference>
<accession>A0A167FAW2</accession>
<feature type="binding site" evidence="7">
    <location>
        <position position="132"/>
    </location>
    <ligand>
        <name>Zn(2+)</name>
        <dbReference type="ChEBI" id="CHEBI:29105"/>
    </ligand>
</feature>
<feature type="binding site" evidence="7">
    <location>
        <position position="120"/>
    </location>
    <ligand>
        <name>Zn(2+)</name>
        <dbReference type="ChEBI" id="CHEBI:29105"/>
    </ligand>
</feature>
<keyword evidence="6 7" id="KW-0030">Aminoacyl-tRNA synthetase</keyword>
<evidence type="ECO:0000313" key="10">
    <source>
        <dbReference type="EMBL" id="KZN51994.1"/>
    </source>
</evidence>
<comment type="cofactor">
    <cofactor evidence="7">
        <name>Zn(2+)</name>
        <dbReference type="ChEBI" id="CHEBI:29105"/>
    </cofactor>
    <text evidence="7">Binds 1 zinc ion per subunit.</text>
</comment>
<dbReference type="InterPro" id="IPR020058">
    <property type="entry name" value="Glu/Gln-tRNA-synth_Ib_cat-dom"/>
</dbReference>
<dbReference type="FunFam" id="3.40.50.620:FF:000093">
    <property type="entry name" value="Glutamyl-Q tRNA(Asp) synthetase"/>
    <property type="match status" value="1"/>
</dbReference>
<dbReference type="SUPFAM" id="SSF52374">
    <property type="entry name" value="Nucleotidylyl transferase"/>
    <property type="match status" value="1"/>
</dbReference>
<dbReference type="InterPro" id="IPR049940">
    <property type="entry name" value="GluQ/Sye"/>
</dbReference>
<dbReference type="GO" id="GO:0005829">
    <property type="term" value="C:cytosol"/>
    <property type="evidence" value="ECO:0007669"/>
    <property type="project" value="TreeGrafter"/>
</dbReference>
<dbReference type="InterPro" id="IPR000924">
    <property type="entry name" value="Glu/Gln-tRNA-synth"/>
</dbReference>
<keyword evidence="2 7" id="KW-0479">Metal-binding</keyword>
<dbReference type="HAMAP" id="MF_01428">
    <property type="entry name" value="Glu_Q_tRNA_synth"/>
    <property type="match status" value="1"/>
</dbReference>
<keyword evidence="1 7" id="KW-0436">Ligase</keyword>
<dbReference type="EC" id="6.1.1.-" evidence="7"/>
<dbReference type="InterPro" id="IPR014729">
    <property type="entry name" value="Rossmann-like_a/b/a_fold"/>
</dbReference>
<keyword evidence="3 7" id="KW-0547">Nucleotide-binding</keyword>
<keyword evidence="8" id="KW-0648">Protein biosynthesis</keyword>